<evidence type="ECO:0000313" key="12">
    <source>
        <dbReference type="EMBL" id="MFD1739376.1"/>
    </source>
</evidence>
<dbReference type="Gene3D" id="3.30.930.10">
    <property type="entry name" value="Bira Bifunctional Protein, Domain 2"/>
    <property type="match status" value="1"/>
</dbReference>
<dbReference type="Proteomes" id="UP001597214">
    <property type="component" value="Unassembled WGS sequence"/>
</dbReference>
<evidence type="ECO:0000256" key="8">
    <source>
        <dbReference type="ARBA" id="ARBA00023102"/>
    </source>
</evidence>
<evidence type="ECO:0000256" key="10">
    <source>
        <dbReference type="HAMAP-Rule" id="MF_00125"/>
    </source>
</evidence>
<accession>A0ABW4LXT9</accession>
<evidence type="ECO:0000313" key="13">
    <source>
        <dbReference type="Proteomes" id="UP001597214"/>
    </source>
</evidence>
<organism evidence="12 13">
    <name type="scientific">Bacillus salitolerans</name>
    <dbReference type="NCBI Taxonomy" id="1437434"/>
    <lineage>
        <taxon>Bacteria</taxon>
        <taxon>Bacillati</taxon>
        <taxon>Bacillota</taxon>
        <taxon>Bacilli</taxon>
        <taxon>Bacillales</taxon>
        <taxon>Bacillaceae</taxon>
        <taxon>Bacillus</taxon>
    </lineage>
</organism>
<evidence type="ECO:0000256" key="6">
    <source>
        <dbReference type="ARBA" id="ARBA00022490"/>
    </source>
</evidence>
<evidence type="ECO:0000256" key="4">
    <source>
        <dbReference type="ARBA" id="ARBA00011496"/>
    </source>
</evidence>
<evidence type="ECO:0000256" key="7">
    <source>
        <dbReference type="ARBA" id="ARBA00022605"/>
    </source>
</evidence>
<name>A0ABW4LXT9_9BACI</name>
<comment type="subunit">
    <text evidence="4 10">Heteromultimer composed of HisG and HisZ subunits.</text>
</comment>
<keyword evidence="7 10" id="KW-0028">Amino-acid biosynthesis</keyword>
<dbReference type="InterPro" id="IPR004517">
    <property type="entry name" value="HisZ"/>
</dbReference>
<evidence type="ECO:0000259" key="11">
    <source>
        <dbReference type="PROSITE" id="PS50862"/>
    </source>
</evidence>
<evidence type="ECO:0000256" key="9">
    <source>
        <dbReference type="ARBA" id="ARBA00025246"/>
    </source>
</evidence>
<proteinExistence type="inferred from homology"/>
<dbReference type="InterPro" id="IPR006195">
    <property type="entry name" value="aa-tRNA-synth_II"/>
</dbReference>
<comment type="caution">
    <text evidence="12">The sequence shown here is derived from an EMBL/GenBank/DDBJ whole genome shotgun (WGS) entry which is preliminary data.</text>
</comment>
<dbReference type="EMBL" id="JBHUEM010000054">
    <property type="protein sequence ID" value="MFD1739376.1"/>
    <property type="molecule type" value="Genomic_DNA"/>
</dbReference>
<dbReference type="CDD" id="cd00773">
    <property type="entry name" value="HisRS-like_core"/>
    <property type="match status" value="1"/>
</dbReference>
<evidence type="ECO:0000256" key="1">
    <source>
        <dbReference type="ARBA" id="ARBA00004496"/>
    </source>
</evidence>
<evidence type="ECO:0000256" key="5">
    <source>
        <dbReference type="ARBA" id="ARBA00020397"/>
    </source>
</evidence>
<dbReference type="InterPro" id="IPR053846">
    <property type="entry name" value="HisZ-C"/>
</dbReference>
<keyword evidence="6 10" id="KW-0963">Cytoplasm</keyword>
<dbReference type="PIRSF" id="PIRSF001549">
    <property type="entry name" value="His-tRNA_synth"/>
    <property type="match status" value="1"/>
</dbReference>
<dbReference type="RefSeq" id="WP_377930651.1">
    <property type="nucleotide sequence ID" value="NZ_JBHUEM010000054.1"/>
</dbReference>
<dbReference type="InterPro" id="IPR004516">
    <property type="entry name" value="HisRS/HisZ"/>
</dbReference>
<keyword evidence="13" id="KW-1185">Reference proteome</keyword>
<keyword evidence="12" id="KW-0808">Transferase</keyword>
<evidence type="ECO:0000256" key="3">
    <source>
        <dbReference type="ARBA" id="ARBA00005539"/>
    </source>
</evidence>
<evidence type="ECO:0000256" key="2">
    <source>
        <dbReference type="ARBA" id="ARBA00004667"/>
    </source>
</evidence>
<dbReference type="NCBIfam" id="TIGR00443">
    <property type="entry name" value="hisZ_biosyn_reg"/>
    <property type="match status" value="1"/>
</dbReference>
<comment type="similarity">
    <text evidence="3 10">Belongs to the class-II aminoacyl-tRNA synthetase family. HisZ subfamily.</text>
</comment>
<comment type="function">
    <text evidence="9 10">Required for the first step of histidine biosynthesis. May allow the feedback regulation of ATP phosphoribosyltransferase activity by histidine.</text>
</comment>
<dbReference type="SUPFAM" id="SSF55681">
    <property type="entry name" value="Class II aaRS and biotin synthetases"/>
    <property type="match status" value="1"/>
</dbReference>
<dbReference type="Gene3D" id="3.40.50.12590">
    <property type="match status" value="1"/>
</dbReference>
<dbReference type="InterPro" id="IPR045864">
    <property type="entry name" value="aa-tRNA-synth_II/BPL/LPL"/>
</dbReference>
<protein>
    <recommendedName>
        <fullName evidence="5 10">ATP phosphoribosyltransferase regulatory subunit</fullName>
    </recommendedName>
</protein>
<keyword evidence="12" id="KW-0328">Glycosyltransferase</keyword>
<dbReference type="NCBIfam" id="NF008941">
    <property type="entry name" value="PRK12292.2-4"/>
    <property type="match status" value="1"/>
</dbReference>
<gene>
    <name evidence="10" type="primary">hisZ</name>
    <name evidence="12" type="ORF">ACFSCX_23110</name>
</gene>
<comment type="miscellaneous">
    <text evidence="10">This function is generally fulfilled by the C-terminal part of HisG, which is missing in some bacteria such as this one.</text>
</comment>
<comment type="pathway">
    <text evidence="2 10">Amino-acid biosynthesis; L-histidine biosynthesis; L-histidine from 5-phospho-alpha-D-ribose 1-diphosphate: step 1/9.</text>
</comment>
<comment type="subcellular location">
    <subcellularLocation>
        <location evidence="1 10">Cytoplasm</location>
    </subcellularLocation>
</comment>
<reference evidence="13" key="1">
    <citation type="journal article" date="2019" name="Int. J. Syst. Evol. Microbiol.">
        <title>The Global Catalogue of Microorganisms (GCM) 10K type strain sequencing project: providing services to taxonomists for standard genome sequencing and annotation.</title>
        <authorList>
            <consortium name="The Broad Institute Genomics Platform"/>
            <consortium name="The Broad Institute Genome Sequencing Center for Infectious Disease"/>
            <person name="Wu L."/>
            <person name="Ma J."/>
        </authorList>
    </citation>
    <scope>NUCLEOTIDE SEQUENCE [LARGE SCALE GENOMIC DNA]</scope>
    <source>
        <strain evidence="13">CCUG 49339</strain>
    </source>
</reference>
<keyword evidence="8 10" id="KW-0368">Histidine biosynthesis</keyword>
<sequence>MVSKRKMFEKPIGMRDTLPDLYRRKREARTRISNVIESFGYDFLETPTLEFYDTVGKASAILDQQLFKLMDRDGNTLVLRPDMTAPIARLATSSLYTGGYPLRLSYDTNVFRAQQREGGRPAEFEQVGVELIGDGTASADAEVITLMITSLKAAGLTNFTIALGHIGYVNALFREILGNEERTKQIRRFLYEKNYVGYRQHVKSLPLSTIDKNRLLTLLRLRGEGDVLRTAIELVQDEKAIQSIQELKQLWSALEANSVTEFVKIDFNLIPHMSYYTGILFEGYSPLVGYPICGGGRYNQLLEKFDRPADATGFAIRLDYLLEALDDTNSLKMECVLFSSERRKEAIRFAEELRKKDKQVVLQDIAGVKDVDAFTEKFIETTFFIGKPGREVNL</sequence>
<dbReference type="Pfam" id="PF21996">
    <property type="entry name" value="HisZ-like"/>
    <property type="match status" value="1"/>
</dbReference>
<dbReference type="GO" id="GO:0016757">
    <property type="term" value="F:glycosyltransferase activity"/>
    <property type="evidence" value="ECO:0007669"/>
    <property type="project" value="UniProtKB-KW"/>
</dbReference>
<feature type="domain" description="Aminoacyl-transfer RNA synthetases class-II family profile" evidence="11">
    <location>
        <begin position="32"/>
        <end position="394"/>
    </location>
</feature>
<dbReference type="Pfam" id="PF13393">
    <property type="entry name" value="tRNA-synt_His"/>
    <property type="match status" value="1"/>
</dbReference>
<dbReference type="HAMAP" id="MF_00125">
    <property type="entry name" value="HisZ"/>
    <property type="match status" value="1"/>
</dbReference>
<dbReference type="PROSITE" id="PS50862">
    <property type="entry name" value="AA_TRNA_LIGASE_II"/>
    <property type="match status" value="1"/>
</dbReference>
<dbReference type="PANTHER" id="PTHR43707:SF1">
    <property type="entry name" value="HISTIDINE--TRNA LIGASE, MITOCHONDRIAL-RELATED"/>
    <property type="match status" value="1"/>
</dbReference>
<dbReference type="PANTHER" id="PTHR43707">
    <property type="entry name" value="HISTIDYL-TRNA SYNTHETASE"/>
    <property type="match status" value="1"/>
</dbReference>
<dbReference type="InterPro" id="IPR041715">
    <property type="entry name" value="HisRS-like_core"/>
</dbReference>